<dbReference type="Proteomes" id="UP000790347">
    <property type="component" value="Unassembled WGS sequence"/>
</dbReference>
<name>A0A922LCT8_DERFA</name>
<dbReference type="EMBL" id="ASGP02000001">
    <property type="protein sequence ID" value="KAH9527035.1"/>
    <property type="molecule type" value="Genomic_DNA"/>
</dbReference>
<evidence type="ECO:0000313" key="1">
    <source>
        <dbReference type="EMBL" id="KAH9527035.1"/>
    </source>
</evidence>
<reference evidence="1" key="2">
    <citation type="journal article" date="2022" name="Res Sq">
        <title>Comparative Genomics Reveals Insights into the Divergent Evolution of Astigmatic Mites and Household Pest Adaptations.</title>
        <authorList>
            <person name="Xiong Q."/>
            <person name="Wan A.T.-Y."/>
            <person name="Liu X.-Y."/>
            <person name="Fung C.S.-H."/>
            <person name="Xiao X."/>
            <person name="Malainual N."/>
            <person name="Hou J."/>
            <person name="Wang L."/>
            <person name="Wang M."/>
            <person name="Yang K."/>
            <person name="Cui Y."/>
            <person name="Leung E."/>
            <person name="Nong W."/>
            <person name="Shin S.-K."/>
            <person name="Au S."/>
            <person name="Jeong K.Y."/>
            <person name="Chew F.T."/>
            <person name="Hui J."/>
            <person name="Leung T.F."/>
            <person name="Tungtrongchitr A."/>
            <person name="Zhong N."/>
            <person name="Liu Z."/>
            <person name="Tsui S."/>
        </authorList>
    </citation>
    <scope>NUCLEOTIDE SEQUENCE</scope>
    <source>
        <strain evidence="1">Derf</strain>
        <tissue evidence="1">Whole organism</tissue>
    </source>
</reference>
<organism evidence="1 2">
    <name type="scientific">Dermatophagoides farinae</name>
    <name type="common">American house dust mite</name>
    <dbReference type="NCBI Taxonomy" id="6954"/>
    <lineage>
        <taxon>Eukaryota</taxon>
        <taxon>Metazoa</taxon>
        <taxon>Ecdysozoa</taxon>
        <taxon>Arthropoda</taxon>
        <taxon>Chelicerata</taxon>
        <taxon>Arachnida</taxon>
        <taxon>Acari</taxon>
        <taxon>Acariformes</taxon>
        <taxon>Sarcoptiformes</taxon>
        <taxon>Astigmata</taxon>
        <taxon>Psoroptidia</taxon>
        <taxon>Analgoidea</taxon>
        <taxon>Pyroglyphidae</taxon>
        <taxon>Dermatophagoidinae</taxon>
        <taxon>Dermatophagoides</taxon>
    </lineage>
</organism>
<proteinExistence type="predicted"/>
<sequence length="162" mass="17703">MTIHKVIQSKFGLHIPNVVQHDPFLFFFGKNFHPRPHYHHLPSGVKSQASASSCCAARITAESKYLPNPSSRNIRSTNASAAPDGLPPPLFVRCNGCLLLLIKIKLLSECTIGFNVVDDDVENDDRGDGDLLCDFDRGSCCCGGCGLDFACCKFVDVNDDDE</sequence>
<accession>A0A922LCT8</accession>
<gene>
    <name evidence="1" type="ORF">DERF_001085</name>
</gene>
<protein>
    <submittedName>
        <fullName evidence="1">Uncharacterized protein</fullName>
    </submittedName>
</protein>
<evidence type="ECO:0000313" key="2">
    <source>
        <dbReference type="Proteomes" id="UP000790347"/>
    </source>
</evidence>
<reference evidence="1" key="1">
    <citation type="submission" date="2013-05" db="EMBL/GenBank/DDBJ databases">
        <authorList>
            <person name="Yim A.K.Y."/>
            <person name="Chan T.F."/>
            <person name="Ji K.M."/>
            <person name="Liu X.Y."/>
            <person name="Zhou J.W."/>
            <person name="Li R.Q."/>
            <person name="Yang K.Y."/>
            <person name="Li J."/>
            <person name="Li M."/>
            <person name="Law P.T.W."/>
            <person name="Wu Y.L."/>
            <person name="Cai Z.L."/>
            <person name="Qin H."/>
            <person name="Bao Y."/>
            <person name="Leung R.K.K."/>
            <person name="Ng P.K.S."/>
            <person name="Zou J."/>
            <person name="Zhong X.J."/>
            <person name="Ran P.X."/>
            <person name="Zhong N.S."/>
            <person name="Liu Z.G."/>
            <person name="Tsui S.K.W."/>
        </authorList>
    </citation>
    <scope>NUCLEOTIDE SEQUENCE</scope>
    <source>
        <strain evidence="1">Derf</strain>
        <tissue evidence="1">Whole organism</tissue>
    </source>
</reference>
<keyword evidence="2" id="KW-1185">Reference proteome</keyword>
<dbReference type="AlphaFoldDB" id="A0A922LCT8"/>
<comment type="caution">
    <text evidence="1">The sequence shown here is derived from an EMBL/GenBank/DDBJ whole genome shotgun (WGS) entry which is preliminary data.</text>
</comment>